<feature type="domain" description="Endonuclease GajA/Old nuclease/RecF-like AAA" evidence="1">
    <location>
        <begin position="27"/>
        <end position="363"/>
    </location>
</feature>
<proteinExistence type="predicted"/>
<dbReference type="RefSeq" id="WP_076378062.1">
    <property type="nucleotide sequence ID" value="NZ_AP017422.1"/>
</dbReference>
<dbReference type="Gene3D" id="3.40.50.300">
    <property type="entry name" value="P-loop containing nucleotide triphosphate hydrolases"/>
    <property type="match status" value="1"/>
</dbReference>
<dbReference type="SUPFAM" id="SSF52540">
    <property type="entry name" value="P-loop containing nucleoside triphosphate hydrolases"/>
    <property type="match status" value="1"/>
</dbReference>
<evidence type="ECO:0000313" key="2">
    <source>
        <dbReference type="EMBL" id="SIS96524.1"/>
    </source>
</evidence>
<dbReference type="InterPro" id="IPR051396">
    <property type="entry name" value="Bact_Antivir_Def_Nuclease"/>
</dbReference>
<keyword evidence="2" id="KW-0540">Nuclease</keyword>
<dbReference type="PANTHER" id="PTHR43581">
    <property type="entry name" value="ATP/GTP PHOSPHATASE"/>
    <property type="match status" value="1"/>
</dbReference>
<dbReference type="OrthoDB" id="9792800at2"/>
<dbReference type="STRING" id="477680.SAMN05421788_102367"/>
<dbReference type="GO" id="GO:0004519">
    <property type="term" value="F:endonuclease activity"/>
    <property type="evidence" value="ECO:0007669"/>
    <property type="project" value="UniProtKB-KW"/>
</dbReference>
<dbReference type="KEGG" id="fln:FLA_3026"/>
<accession>A0A173MHP2</accession>
<sequence>MINEITIPAEIRREYILREEDTSLKSISRVNIFIGPNNSGKSRLLRNLFIDDFNYKTSEYDFDDFLTKIKSLYSEIDNFMEDHGLIDISGNNGDPRKKLQEIITQIETANLREQLKAAQQFTSYINSLKQFYVNGYNSKNGNKQPTPDIVAKKLQSLGSSYSEKITANYENASFVEFKKTYIPILRGLRPIQLQNSDNTYIATGFNNYLSRTIKDYFAKTENDQFKLPPKATIATGLDLFEIIKKMHSGTKENRDKLKAFNKFLSINFFDSKEVEIIPLESDHVLHVTIGNEERPIYNLGDGIQSLILLLYPIYFNDNTPHLCFIEEPELSLHPGMQRLFLDTILSNQFSNIQFFISTHSNHFLDMTLDHDQISIYNLNKVSESQKFEITNTNNTDIKILNTLGVKNSSVFLSNCTIWIEGISDRFYINKYLEIYQKSKLGKDYESKRFKEDFHFSYVEYGGSNIIHYSFEEMSNWEKIKATRISNKILVIVDSDDTNINNKSKKAERLRMLKENLGDQLIILPCREIENTLSPKIIRDIIKTREGVSEIEFNFSESDYKNKYLGTFIEKNATGITKKYSQKSGTIYNKVDFAKIAVEQIQELDDLSFSGREIAENIFNFISDHN</sequence>
<evidence type="ECO:0000259" key="1">
    <source>
        <dbReference type="Pfam" id="PF13175"/>
    </source>
</evidence>
<keyword evidence="2" id="KW-0378">Hydrolase</keyword>
<evidence type="ECO:0000313" key="3">
    <source>
        <dbReference type="Proteomes" id="UP000186917"/>
    </source>
</evidence>
<dbReference type="Proteomes" id="UP000186917">
    <property type="component" value="Unassembled WGS sequence"/>
</dbReference>
<reference evidence="3" key="1">
    <citation type="submission" date="2017-01" db="EMBL/GenBank/DDBJ databases">
        <authorList>
            <person name="Varghese N."/>
            <person name="Submissions S."/>
        </authorList>
    </citation>
    <scope>NUCLEOTIDE SEQUENCE [LARGE SCALE GENOMIC DNA]</scope>
    <source>
        <strain evidence="3">DSM 21054</strain>
    </source>
</reference>
<organism evidence="2 3">
    <name type="scientific">Filimonas lacunae</name>
    <dbReference type="NCBI Taxonomy" id="477680"/>
    <lineage>
        <taxon>Bacteria</taxon>
        <taxon>Pseudomonadati</taxon>
        <taxon>Bacteroidota</taxon>
        <taxon>Chitinophagia</taxon>
        <taxon>Chitinophagales</taxon>
        <taxon>Chitinophagaceae</taxon>
        <taxon>Filimonas</taxon>
    </lineage>
</organism>
<keyword evidence="2" id="KW-0255">Endonuclease</keyword>
<keyword evidence="3" id="KW-1185">Reference proteome</keyword>
<name>A0A173MHP2_9BACT</name>
<gene>
    <name evidence="2" type="ORF">SAMN05421788_102367</name>
</gene>
<protein>
    <submittedName>
        <fullName evidence="2">Predicted ATP-dependent endonuclease of the OLD family, contains P-loop ATPase and TOPRIM domains</fullName>
    </submittedName>
</protein>
<dbReference type="InterPro" id="IPR027417">
    <property type="entry name" value="P-loop_NTPase"/>
</dbReference>
<dbReference type="AlphaFoldDB" id="A0A173MHP2"/>
<dbReference type="PANTHER" id="PTHR43581:SF4">
    <property type="entry name" value="ATP_GTP PHOSPHATASE"/>
    <property type="match status" value="1"/>
</dbReference>
<dbReference type="EMBL" id="FTOR01000002">
    <property type="protein sequence ID" value="SIS96524.1"/>
    <property type="molecule type" value="Genomic_DNA"/>
</dbReference>
<dbReference type="InterPro" id="IPR041685">
    <property type="entry name" value="AAA_GajA/Old/RecF-like"/>
</dbReference>
<dbReference type="Pfam" id="PF13175">
    <property type="entry name" value="AAA_15"/>
    <property type="match status" value="1"/>
</dbReference>